<protein>
    <submittedName>
        <fullName evidence="1">Uncharacterized protein</fullName>
    </submittedName>
</protein>
<name>A0A9E2KII4_9FIRM</name>
<accession>A0A9E2KII4</accession>
<comment type="caution">
    <text evidence="1">The sequence shown here is derived from an EMBL/GenBank/DDBJ whole genome shotgun (WGS) entry which is preliminary data.</text>
</comment>
<sequence>MTGAERLAAYEAMQRFVEERYAQAVERMAQLKAQGREKSATYRQMMGDKMQFQSVLNLYKLYGLDDPDGKDAP</sequence>
<gene>
    <name evidence="1" type="ORF">H9864_00110</name>
</gene>
<dbReference type="EMBL" id="JAHLFH010000005">
    <property type="protein sequence ID" value="MBU3818780.1"/>
    <property type="molecule type" value="Genomic_DNA"/>
</dbReference>
<reference evidence="1" key="2">
    <citation type="submission" date="2021-04" db="EMBL/GenBank/DDBJ databases">
        <authorList>
            <person name="Gilroy R."/>
        </authorList>
    </citation>
    <scope>NUCLEOTIDE SEQUENCE</scope>
    <source>
        <strain evidence="1">742</strain>
    </source>
</reference>
<dbReference type="AlphaFoldDB" id="A0A9E2KII4"/>
<evidence type="ECO:0000313" key="1">
    <source>
        <dbReference type="EMBL" id="MBU3818780.1"/>
    </source>
</evidence>
<organism evidence="1 2">
    <name type="scientific">Candidatus Faecalibacterium intestinavium</name>
    <dbReference type="NCBI Taxonomy" id="2838580"/>
    <lineage>
        <taxon>Bacteria</taxon>
        <taxon>Bacillati</taxon>
        <taxon>Bacillota</taxon>
        <taxon>Clostridia</taxon>
        <taxon>Eubacteriales</taxon>
        <taxon>Oscillospiraceae</taxon>
        <taxon>Faecalibacterium</taxon>
    </lineage>
</organism>
<dbReference type="Proteomes" id="UP000824178">
    <property type="component" value="Unassembled WGS sequence"/>
</dbReference>
<reference evidence="1" key="1">
    <citation type="journal article" date="2021" name="PeerJ">
        <title>Extensive microbial diversity within the chicken gut microbiome revealed by metagenomics and culture.</title>
        <authorList>
            <person name="Gilroy R."/>
            <person name="Ravi A."/>
            <person name="Getino M."/>
            <person name="Pursley I."/>
            <person name="Horton D.L."/>
            <person name="Alikhan N.F."/>
            <person name="Baker D."/>
            <person name="Gharbi K."/>
            <person name="Hall N."/>
            <person name="Watson M."/>
            <person name="Adriaenssens E.M."/>
            <person name="Foster-Nyarko E."/>
            <person name="Jarju S."/>
            <person name="Secka A."/>
            <person name="Antonio M."/>
            <person name="Oren A."/>
            <person name="Chaudhuri R.R."/>
            <person name="La Ragione R."/>
            <person name="Hildebrand F."/>
            <person name="Pallen M.J."/>
        </authorList>
    </citation>
    <scope>NUCLEOTIDE SEQUENCE</scope>
    <source>
        <strain evidence="1">742</strain>
    </source>
</reference>
<proteinExistence type="predicted"/>
<evidence type="ECO:0000313" key="2">
    <source>
        <dbReference type="Proteomes" id="UP000824178"/>
    </source>
</evidence>